<dbReference type="GeneID" id="26159831"/>
<name>A0A3E4IL28_9BACE</name>
<evidence type="ECO:0000313" key="7">
    <source>
        <dbReference type="Proteomes" id="UP000285013"/>
    </source>
</evidence>
<dbReference type="EMBL" id="QRQM01000012">
    <property type="protein sequence ID" value="RHN06456.1"/>
    <property type="molecule type" value="Genomic_DNA"/>
</dbReference>
<accession>A0A3E4IL28</accession>
<dbReference type="EMBL" id="QRPE01000017">
    <property type="protein sequence ID" value="RHL91608.1"/>
    <property type="molecule type" value="Genomic_DNA"/>
</dbReference>
<evidence type="ECO:0000259" key="1">
    <source>
        <dbReference type="Pfam" id="PF21956"/>
    </source>
</evidence>
<dbReference type="Pfam" id="PF21956">
    <property type="entry name" value="DUF6922"/>
    <property type="match status" value="1"/>
</dbReference>
<organism evidence="4 8">
    <name type="scientific">Bacteroides intestinalis</name>
    <dbReference type="NCBI Taxonomy" id="329854"/>
    <lineage>
        <taxon>Bacteria</taxon>
        <taxon>Pseudomonadati</taxon>
        <taxon>Bacteroidota</taxon>
        <taxon>Bacteroidia</taxon>
        <taxon>Bacteroidales</taxon>
        <taxon>Bacteroidaceae</taxon>
        <taxon>Bacteroides</taxon>
    </lineage>
</organism>
<dbReference type="EMBL" id="RCXO01000013">
    <property type="protein sequence ID" value="RYT80120.1"/>
    <property type="molecule type" value="Genomic_DNA"/>
</dbReference>
<proteinExistence type="predicted"/>
<comment type="caution">
    <text evidence="4">The sequence shown here is derived from an EMBL/GenBank/DDBJ whole genome shotgun (WGS) entry which is preliminary data.</text>
</comment>
<keyword evidence="9" id="KW-1185">Reference proteome</keyword>
<reference evidence="6 7" key="1">
    <citation type="submission" date="2018-08" db="EMBL/GenBank/DDBJ databases">
        <title>A genome reference for cultivated species of the human gut microbiota.</title>
        <authorList>
            <person name="Zou Y."/>
            <person name="Xue W."/>
            <person name="Luo G."/>
        </authorList>
    </citation>
    <scope>NUCLEOTIDE SEQUENCE [LARGE SCALE GENOMIC DNA]</scope>
    <source>
        <strain evidence="2 6">AF19-10AC</strain>
        <strain evidence="4 8">AF31-23</strain>
        <strain evidence="3 7">AF36-16BH</strain>
    </source>
</reference>
<dbReference type="OrthoDB" id="1364214at2"/>
<gene>
    <name evidence="2" type="ORF">DWX27_00610</name>
    <name evidence="4" type="ORF">DWZ32_11595</name>
    <name evidence="3" type="ORF">DWZ95_14350</name>
    <name evidence="5" type="ORF">EAJ06_11205</name>
</gene>
<feature type="domain" description="DUF6922" evidence="1">
    <location>
        <begin position="10"/>
        <end position="60"/>
    </location>
</feature>
<reference evidence="5 9" key="2">
    <citation type="journal article" date="2019" name="Science, e1252229">
        <title>Invertible promoters mediate bacterial phase variation, antibiotic resistance, and host adaptation in the gut.</title>
        <authorList>
            <person name="Jiang X."/>
            <person name="Hall A.B."/>
            <person name="Arthur T.D."/>
            <person name="Plichta D.R."/>
            <person name="Covington C.T."/>
            <person name="Poyet M."/>
            <person name="Crothers J."/>
            <person name="Moses P.L."/>
            <person name="Tolonen A.C."/>
            <person name="Vlamakis H."/>
            <person name="Alm E.J."/>
            <person name="Xavier R.J."/>
        </authorList>
    </citation>
    <scope>NUCLEOTIDE SEQUENCE [LARGE SCALE GENOMIC DNA]</scope>
    <source>
        <strain evidence="5">Bf_0095</strain>
        <strain evidence="9">bf_0095</strain>
    </source>
</reference>
<evidence type="ECO:0000313" key="4">
    <source>
        <dbReference type="EMBL" id="RHN06456.1"/>
    </source>
</evidence>
<dbReference type="InterPro" id="IPR053830">
    <property type="entry name" value="DUF6922"/>
</dbReference>
<dbReference type="RefSeq" id="WP_007663177.1">
    <property type="nucleotide sequence ID" value="NZ_BAABZC010000001.1"/>
</dbReference>
<dbReference type="Proteomes" id="UP000291191">
    <property type="component" value="Unassembled WGS sequence"/>
</dbReference>
<dbReference type="Proteomes" id="UP000286003">
    <property type="component" value="Unassembled WGS sequence"/>
</dbReference>
<dbReference type="EMBL" id="QRWT01000001">
    <property type="protein sequence ID" value="RGT58248.1"/>
    <property type="molecule type" value="Genomic_DNA"/>
</dbReference>
<evidence type="ECO:0000313" key="3">
    <source>
        <dbReference type="EMBL" id="RHL91608.1"/>
    </source>
</evidence>
<protein>
    <recommendedName>
        <fullName evidence="1">DUF6922 domain-containing protein</fullName>
    </recommendedName>
</protein>
<dbReference type="Proteomes" id="UP000285013">
    <property type="component" value="Unassembled WGS sequence"/>
</dbReference>
<dbReference type="AlphaFoldDB" id="A0A3E4IL28"/>
<dbReference type="Proteomes" id="UP000284772">
    <property type="component" value="Unassembled WGS sequence"/>
</dbReference>
<sequence>MSANQYINMFSAHLFWDVRREDLDLDKHSEYIIKRVLEYGLLKDWNLLRSYYGLFKIVEVTKEMRDLEPRALAYISAISKTPKEQFRCYAYRQLNPQHWNF</sequence>
<evidence type="ECO:0000313" key="9">
    <source>
        <dbReference type="Proteomes" id="UP000291191"/>
    </source>
</evidence>
<evidence type="ECO:0000313" key="6">
    <source>
        <dbReference type="Proteomes" id="UP000284772"/>
    </source>
</evidence>
<evidence type="ECO:0000313" key="5">
    <source>
        <dbReference type="EMBL" id="RYT80120.1"/>
    </source>
</evidence>
<evidence type="ECO:0000313" key="2">
    <source>
        <dbReference type="EMBL" id="RGT58248.1"/>
    </source>
</evidence>
<evidence type="ECO:0000313" key="8">
    <source>
        <dbReference type="Proteomes" id="UP000286003"/>
    </source>
</evidence>